<protein>
    <recommendedName>
        <fullName evidence="5">Aromatic hydrocarbon degradation protein</fullName>
    </recommendedName>
</protein>
<dbReference type="Gene3D" id="2.40.160.60">
    <property type="entry name" value="Outer membrane protein transport protein (OMPP1/FadL/TodX)"/>
    <property type="match status" value="1"/>
</dbReference>
<dbReference type="EMBL" id="CP134878">
    <property type="protein sequence ID" value="WNM19968.1"/>
    <property type="molecule type" value="Genomic_DNA"/>
</dbReference>
<accession>A0AA96EWL8</accession>
<organism evidence="3 4">
    <name type="scientific">Flavobacterium capsici</name>
    <dbReference type="NCBI Taxonomy" id="3075618"/>
    <lineage>
        <taxon>Bacteria</taxon>
        <taxon>Pseudomonadati</taxon>
        <taxon>Bacteroidota</taxon>
        <taxon>Flavobacteriia</taxon>
        <taxon>Flavobacteriales</taxon>
        <taxon>Flavobacteriaceae</taxon>
        <taxon>Flavobacterium</taxon>
    </lineage>
</organism>
<proteinExistence type="predicted"/>
<feature type="chain" id="PRO_5044705389" description="Aromatic hydrocarbon degradation protein" evidence="1">
    <location>
        <begin position="20"/>
        <end position="406"/>
    </location>
</feature>
<evidence type="ECO:0000313" key="2">
    <source>
        <dbReference type="EMBL" id="WNM19968.1"/>
    </source>
</evidence>
<dbReference type="EMBL" id="CP134890">
    <property type="protein sequence ID" value="WNM21357.1"/>
    <property type="molecule type" value="Genomic_DNA"/>
</dbReference>
<keyword evidence="1" id="KW-0732">Signal</keyword>
<name>A0AA96J431_9FLAO</name>
<dbReference type="AlphaFoldDB" id="A0AA96J431"/>
<evidence type="ECO:0008006" key="5">
    <source>
        <dbReference type="Google" id="ProtNLM"/>
    </source>
</evidence>
<evidence type="ECO:0000313" key="4">
    <source>
        <dbReference type="Proteomes" id="UP001304515"/>
    </source>
</evidence>
<evidence type="ECO:0000256" key="1">
    <source>
        <dbReference type="SAM" id="SignalP"/>
    </source>
</evidence>
<gene>
    <name evidence="3" type="ORF">RN605_11795</name>
    <name evidence="2" type="ORF">RN608_04625</name>
</gene>
<dbReference type="RefSeq" id="WP_313325028.1">
    <property type="nucleotide sequence ID" value="NZ_CP134878.1"/>
</dbReference>
<dbReference type="SUPFAM" id="SSF56935">
    <property type="entry name" value="Porins"/>
    <property type="match status" value="1"/>
</dbReference>
<feature type="signal peptide" evidence="1">
    <location>
        <begin position="1"/>
        <end position="19"/>
    </location>
</feature>
<evidence type="ECO:0000313" key="3">
    <source>
        <dbReference type="EMBL" id="WNM21357.1"/>
    </source>
</evidence>
<sequence length="406" mass="45014">MIKKIIVSFSLLLSLVSFAQEGTSSPYSFYGIGDVKFKGTAETRAMGGVSVFSDSIHINLQNPAHYAGLKLTTFSAGGSALNTKLNTESQSEKARRTTLDYIAIGIPAGKFGFGFGLLPYSSVGYKILNLADDTNNFSTQYTGIGGINKVFLGAGYAITKKINFGLDVQYNFGNIETKSYRYLTDVQNGTIEENLSKIQGVNFTAGLTYQSKVDKKHTFFGSLVYSPKANLKLSNERTITVSDQVDEQPVQNLNFDFPSRFSIGSGFGEVRKWLVGAEVTLQSSSDLKNRFDDINGVVFENSTRYSVGGYFIPNYGSFTSYFKRITYRGGLRYENTGMVIQNKSIEDFAVNLGLGLPLNGTFSNLNIGFEMGKRGTKYYNLIEENYFNLSIGLSFSDRWFVKRKYN</sequence>
<dbReference type="Proteomes" id="UP001304515">
    <property type="component" value="Chromosome"/>
</dbReference>
<dbReference type="KEGG" id="fcj:RN605_11795"/>
<keyword evidence="4" id="KW-1185">Reference proteome</keyword>
<reference evidence="3 4" key="1">
    <citation type="submission" date="2023-09" db="EMBL/GenBank/DDBJ databases">
        <title>Flavobacterium sp. a novel bacteria isolate from Pepper rhizosphere.</title>
        <authorList>
            <person name="Peng Y."/>
            <person name="Lee J."/>
        </authorList>
    </citation>
    <scope>NUCLEOTIDE SEQUENCE [LARGE SCALE GENOMIC DNA]</scope>
    <source>
        <strain evidence="2">PMR2A8</strain>
        <strain evidence="3 4">PMTSA4</strain>
    </source>
</reference>
<accession>A0AA96J431</accession>